<accession>A0A8K0D730</accession>
<proteinExistence type="predicted"/>
<protein>
    <submittedName>
        <fullName evidence="2">Uncharacterized protein</fullName>
    </submittedName>
</protein>
<evidence type="ECO:0000313" key="3">
    <source>
        <dbReference type="Proteomes" id="UP000801492"/>
    </source>
</evidence>
<comment type="caution">
    <text evidence="2">The sequence shown here is derived from an EMBL/GenBank/DDBJ whole genome shotgun (WGS) entry which is preliminary data.</text>
</comment>
<keyword evidence="3" id="KW-1185">Reference proteome</keyword>
<dbReference type="EMBL" id="VTPC01003434">
    <property type="protein sequence ID" value="KAF2898526.1"/>
    <property type="molecule type" value="Genomic_DNA"/>
</dbReference>
<name>A0A8K0D730_IGNLU</name>
<dbReference type="AlphaFoldDB" id="A0A8K0D730"/>
<evidence type="ECO:0000256" key="1">
    <source>
        <dbReference type="SAM" id="MobiDB-lite"/>
    </source>
</evidence>
<reference evidence="2" key="1">
    <citation type="submission" date="2019-08" db="EMBL/GenBank/DDBJ databases">
        <title>The genome of the North American firefly Photinus pyralis.</title>
        <authorList>
            <consortium name="Photinus pyralis genome working group"/>
            <person name="Fallon T.R."/>
            <person name="Sander Lower S.E."/>
            <person name="Weng J.-K."/>
        </authorList>
    </citation>
    <scope>NUCLEOTIDE SEQUENCE</scope>
    <source>
        <strain evidence="2">TRF0915ILg1</strain>
        <tissue evidence="2">Whole body</tissue>
    </source>
</reference>
<feature type="region of interest" description="Disordered" evidence="1">
    <location>
        <begin position="82"/>
        <end position="101"/>
    </location>
</feature>
<dbReference type="Proteomes" id="UP000801492">
    <property type="component" value="Unassembled WGS sequence"/>
</dbReference>
<feature type="region of interest" description="Disordered" evidence="1">
    <location>
        <begin position="109"/>
        <end position="130"/>
    </location>
</feature>
<feature type="non-terminal residue" evidence="2">
    <location>
        <position position="130"/>
    </location>
</feature>
<feature type="compositionally biased region" description="Basic and acidic residues" evidence="1">
    <location>
        <begin position="113"/>
        <end position="130"/>
    </location>
</feature>
<evidence type="ECO:0000313" key="2">
    <source>
        <dbReference type="EMBL" id="KAF2898526.1"/>
    </source>
</evidence>
<gene>
    <name evidence="2" type="ORF">ILUMI_07650</name>
</gene>
<sequence length="130" mass="13997">MAAACILVEIDEAVKVNGVEELDKAPEVWARRDGGRRDARGAVAADLGVKRAIVAPCRGLVPWWCSWDEGRGMGLENRVLGDRASGGGGGSQRLPEDCGISTERHTAAMKVVRNNEREGGSNEVRSRLKE</sequence>
<organism evidence="2 3">
    <name type="scientific">Ignelater luminosus</name>
    <name type="common">Cucubano</name>
    <name type="synonym">Pyrophorus luminosus</name>
    <dbReference type="NCBI Taxonomy" id="2038154"/>
    <lineage>
        <taxon>Eukaryota</taxon>
        <taxon>Metazoa</taxon>
        <taxon>Ecdysozoa</taxon>
        <taxon>Arthropoda</taxon>
        <taxon>Hexapoda</taxon>
        <taxon>Insecta</taxon>
        <taxon>Pterygota</taxon>
        <taxon>Neoptera</taxon>
        <taxon>Endopterygota</taxon>
        <taxon>Coleoptera</taxon>
        <taxon>Polyphaga</taxon>
        <taxon>Elateriformia</taxon>
        <taxon>Elateroidea</taxon>
        <taxon>Elateridae</taxon>
        <taxon>Agrypninae</taxon>
        <taxon>Pyrophorini</taxon>
        <taxon>Ignelater</taxon>
    </lineage>
</organism>